<dbReference type="GO" id="GO:0016787">
    <property type="term" value="F:hydrolase activity"/>
    <property type="evidence" value="ECO:0007669"/>
    <property type="project" value="UniProtKB-KW"/>
</dbReference>
<gene>
    <name evidence="2" type="ORF">PG999_011680</name>
</gene>
<name>A0AAW0QHV2_9PEZI</name>
<reference evidence="2 3" key="1">
    <citation type="submission" date="2023-01" db="EMBL/GenBank/DDBJ databases">
        <title>Analysis of 21 Apiospora genomes using comparative genomics revels a genus with tremendous synthesis potential of carbohydrate active enzymes and secondary metabolites.</title>
        <authorList>
            <person name="Sorensen T."/>
        </authorList>
    </citation>
    <scope>NUCLEOTIDE SEQUENCE [LARGE SCALE GENOMIC DNA]</scope>
    <source>
        <strain evidence="2 3">CBS 117206</strain>
    </source>
</reference>
<keyword evidence="3" id="KW-1185">Reference proteome</keyword>
<dbReference type="Gene3D" id="1.20.1440.110">
    <property type="entry name" value="acylaminoacyl peptidase"/>
    <property type="match status" value="1"/>
</dbReference>
<feature type="non-terminal residue" evidence="2">
    <location>
        <position position="444"/>
    </location>
</feature>
<proteinExistence type="predicted"/>
<dbReference type="InterPro" id="IPR029058">
    <property type="entry name" value="AB_hydrolase_fold"/>
</dbReference>
<evidence type="ECO:0000313" key="2">
    <source>
        <dbReference type="EMBL" id="KAK8101306.1"/>
    </source>
</evidence>
<sequence>MKLTNAIGAILLASQSVSALTRTSSVFHQAPRRNDSTAAPAADPMLPLSPDSSFHFEILRALAMATGQGGDIGEVLVAAQKIAPGDFESFYRAFYELAERVSAAAGTIDAIKYPVSARTTLFRAATYYRSADFYLHGNWSDPRIDSLWAKQTAAFDAAMALLPIPGERITLQASAGADAGADEGGQSGDFSIPAIFYRSSWPGPRPTLIMCNGYDGSQEELYHYAGQDALNRGMNVLTFEGPGQPTVRRGQGLGFINEWERVVTPVPSWGCPSVVTSPPRRGIGAPPRRRLGPGGIWDFGASVFKMLPPQLNAMHASGNTTGVDAAIEGVLADPHVPTSMRWGTEQGMWSFKAATPSEFLTKMRAYNLEGVVHNITAPVFVADAENDLFFPGQAPQLAKALGDKATYHMFRASEGAGEHCSTGASFLRNQVALDWLEEVLSVSD</sequence>
<dbReference type="SUPFAM" id="SSF53474">
    <property type="entry name" value="alpha/beta-Hydrolases"/>
    <property type="match status" value="2"/>
</dbReference>
<dbReference type="EMBL" id="JAQQWP010000009">
    <property type="protein sequence ID" value="KAK8101306.1"/>
    <property type="molecule type" value="Genomic_DNA"/>
</dbReference>
<protein>
    <submittedName>
        <fullName evidence="2">2-6-dihydropseudooxynicotine hydrolase</fullName>
    </submittedName>
</protein>
<comment type="caution">
    <text evidence="2">The sequence shown here is derived from an EMBL/GenBank/DDBJ whole genome shotgun (WGS) entry which is preliminary data.</text>
</comment>
<feature type="signal peptide" evidence="1">
    <location>
        <begin position="1"/>
        <end position="19"/>
    </location>
</feature>
<dbReference type="Proteomes" id="UP001392437">
    <property type="component" value="Unassembled WGS sequence"/>
</dbReference>
<evidence type="ECO:0000256" key="1">
    <source>
        <dbReference type="SAM" id="SignalP"/>
    </source>
</evidence>
<feature type="chain" id="PRO_5043900734" evidence="1">
    <location>
        <begin position="20"/>
        <end position="444"/>
    </location>
</feature>
<dbReference type="AlphaFoldDB" id="A0AAW0QHV2"/>
<organism evidence="2 3">
    <name type="scientific">Apiospora kogelbergensis</name>
    <dbReference type="NCBI Taxonomy" id="1337665"/>
    <lineage>
        <taxon>Eukaryota</taxon>
        <taxon>Fungi</taxon>
        <taxon>Dikarya</taxon>
        <taxon>Ascomycota</taxon>
        <taxon>Pezizomycotina</taxon>
        <taxon>Sordariomycetes</taxon>
        <taxon>Xylariomycetidae</taxon>
        <taxon>Amphisphaeriales</taxon>
        <taxon>Apiosporaceae</taxon>
        <taxon>Apiospora</taxon>
    </lineage>
</organism>
<accession>A0AAW0QHV2</accession>
<evidence type="ECO:0000313" key="3">
    <source>
        <dbReference type="Proteomes" id="UP001392437"/>
    </source>
</evidence>
<dbReference type="Gene3D" id="3.40.50.1820">
    <property type="entry name" value="alpha/beta hydrolase"/>
    <property type="match status" value="2"/>
</dbReference>
<keyword evidence="1" id="KW-0732">Signal</keyword>
<keyword evidence="2" id="KW-0378">Hydrolase</keyword>